<dbReference type="AlphaFoldDB" id="A0AAV1AF74"/>
<sequence>MDCCNEESSVKIPKLPLLRTLPIMHSPERSGTKTPPFHITVSVPFGWEEEPGKPKPCTDLVTFSNPTTFKCLELPPRLLLVDTKVPSPTIVFDGPYKKDCSDCCEKLGSLILEKEMGVKKKVLFGNWRKKDIKVKKHVSLSSSVDKDKDNVIVGDIIGSDKNVKKTRKKIKHYGSFDNPFHVPKSSVWTEMCERWKRVVQWKSEKVNKYHCWWF</sequence>
<reference evidence="1 2" key="1">
    <citation type="submission" date="2023-01" db="EMBL/GenBank/DDBJ databases">
        <authorList>
            <person name="Kreplak J."/>
        </authorList>
    </citation>
    <scope>NUCLEOTIDE SEQUENCE [LARGE SCALE GENOMIC DNA]</scope>
</reference>
<gene>
    <name evidence="1" type="ORF">VFH_IV050080</name>
</gene>
<proteinExistence type="predicted"/>
<name>A0AAV1AF74_VICFA</name>
<dbReference type="Proteomes" id="UP001157006">
    <property type="component" value="Chromosome 4"/>
</dbReference>
<protein>
    <submittedName>
        <fullName evidence="1">Uncharacterized protein</fullName>
    </submittedName>
</protein>
<evidence type="ECO:0000313" key="2">
    <source>
        <dbReference type="Proteomes" id="UP001157006"/>
    </source>
</evidence>
<dbReference type="PANTHER" id="PTHR34371:SF2">
    <property type="entry name" value="DUF688 FAMILY PROTEIN"/>
    <property type="match status" value="1"/>
</dbReference>
<organism evidence="1 2">
    <name type="scientific">Vicia faba</name>
    <name type="common">Broad bean</name>
    <name type="synonym">Faba vulgaris</name>
    <dbReference type="NCBI Taxonomy" id="3906"/>
    <lineage>
        <taxon>Eukaryota</taxon>
        <taxon>Viridiplantae</taxon>
        <taxon>Streptophyta</taxon>
        <taxon>Embryophyta</taxon>
        <taxon>Tracheophyta</taxon>
        <taxon>Spermatophyta</taxon>
        <taxon>Magnoliopsida</taxon>
        <taxon>eudicotyledons</taxon>
        <taxon>Gunneridae</taxon>
        <taxon>Pentapetalae</taxon>
        <taxon>rosids</taxon>
        <taxon>fabids</taxon>
        <taxon>Fabales</taxon>
        <taxon>Fabaceae</taxon>
        <taxon>Papilionoideae</taxon>
        <taxon>50 kb inversion clade</taxon>
        <taxon>NPAAA clade</taxon>
        <taxon>Hologalegina</taxon>
        <taxon>IRL clade</taxon>
        <taxon>Fabeae</taxon>
        <taxon>Vicia</taxon>
    </lineage>
</organism>
<dbReference type="EMBL" id="OX451739">
    <property type="protein sequence ID" value="CAI8607689.1"/>
    <property type="molecule type" value="Genomic_DNA"/>
</dbReference>
<evidence type="ECO:0000313" key="1">
    <source>
        <dbReference type="EMBL" id="CAI8607689.1"/>
    </source>
</evidence>
<dbReference type="PANTHER" id="PTHR34371">
    <property type="entry name" value="OS01G0551000 PROTEIN"/>
    <property type="match status" value="1"/>
</dbReference>
<accession>A0AAV1AF74</accession>
<keyword evidence="2" id="KW-1185">Reference proteome</keyword>